<sequence>MKGIAYKKTDAERMSLHHKFGMSRCYCNQPSVNTGENEVSTGSIEKQRLKIILFSDTCAITYEAKQKVVRNVVDTLYDILEIDSEDKVKLSVAADSDLGTIFSITVPVRSFKPEL</sequence>
<dbReference type="OrthoDB" id="1606438at2759"/>
<dbReference type="Proteomes" id="UP000657918">
    <property type="component" value="Unassembled WGS sequence"/>
</dbReference>
<keyword evidence="2" id="KW-1185">Reference proteome</keyword>
<evidence type="ECO:0000313" key="1">
    <source>
        <dbReference type="EMBL" id="KAF9663772.1"/>
    </source>
</evidence>
<organism evidence="1 2">
    <name type="scientific">Salix dunnii</name>
    <dbReference type="NCBI Taxonomy" id="1413687"/>
    <lineage>
        <taxon>Eukaryota</taxon>
        <taxon>Viridiplantae</taxon>
        <taxon>Streptophyta</taxon>
        <taxon>Embryophyta</taxon>
        <taxon>Tracheophyta</taxon>
        <taxon>Spermatophyta</taxon>
        <taxon>Magnoliopsida</taxon>
        <taxon>eudicotyledons</taxon>
        <taxon>Gunneridae</taxon>
        <taxon>Pentapetalae</taxon>
        <taxon>rosids</taxon>
        <taxon>fabids</taxon>
        <taxon>Malpighiales</taxon>
        <taxon>Salicaceae</taxon>
        <taxon>Saliceae</taxon>
        <taxon>Salix</taxon>
    </lineage>
</organism>
<evidence type="ECO:0008006" key="3">
    <source>
        <dbReference type="Google" id="ProtNLM"/>
    </source>
</evidence>
<name>A0A835MER9_9ROSI</name>
<comment type="caution">
    <text evidence="1">The sequence shown here is derived from an EMBL/GenBank/DDBJ whole genome shotgun (WGS) entry which is preliminary data.</text>
</comment>
<dbReference type="GO" id="GO:0051301">
    <property type="term" value="P:cell division"/>
    <property type="evidence" value="ECO:0007669"/>
    <property type="project" value="InterPro"/>
</dbReference>
<reference evidence="1 2" key="1">
    <citation type="submission" date="2020-10" db="EMBL/GenBank/DDBJ databases">
        <title>Plant Genome Project.</title>
        <authorList>
            <person name="Zhang R.-G."/>
        </authorList>
    </citation>
    <scope>NUCLEOTIDE SEQUENCE [LARGE SCALE GENOMIC DNA]</scope>
    <source>
        <strain evidence="1">FAFU-HL-1</strain>
        <tissue evidence="1">Leaf</tissue>
    </source>
</reference>
<accession>A0A835MER9</accession>
<proteinExistence type="predicted"/>
<dbReference type="EMBL" id="JADGMS010000017">
    <property type="protein sequence ID" value="KAF9663772.1"/>
    <property type="molecule type" value="Genomic_DNA"/>
</dbReference>
<gene>
    <name evidence="1" type="ORF">SADUNF_Sadunf17G0086800</name>
</gene>
<dbReference type="InterPro" id="IPR005527">
    <property type="entry name" value="MinE"/>
</dbReference>
<evidence type="ECO:0000313" key="2">
    <source>
        <dbReference type="Proteomes" id="UP000657918"/>
    </source>
</evidence>
<dbReference type="AlphaFoldDB" id="A0A835MER9"/>
<protein>
    <recommendedName>
        <fullName evidence="3">Cell division topological specificity factor MinE</fullName>
    </recommendedName>
</protein>
<dbReference type="Pfam" id="PF03776">
    <property type="entry name" value="MinE"/>
    <property type="match status" value="1"/>
</dbReference>